<dbReference type="CDD" id="cd17454">
    <property type="entry name" value="MFS_NaGLT1_MFSD4B"/>
    <property type="match status" value="1"/>
</dbReference>
<evidence type="ECO:0000256" key="6">
    <source>
        <dbReference type="SAM" id="MobiDB-lite"/>
    </source>
</evidence>
<proteinExistence type="inferred from homology"/>
<feature type="transmembrane region" description="Helical" evidence="7">
    <location>
        <begin position="303"/>
        <end position="329"/>
    </location>
</feature>
<feature type="transmembrane region" description="Helical" evidence="7">
    <location>
        <begin position="401"/>
        <end position="423"/>
    </location>
</feature>
<evidence type="ECO:0000313" key="9">
    <source>
        <dbReference type="Proteomes" id="UP000694412"/>
    </source>
</evidence>
<feature type="transmembrane region" description="Helical" evidence="7">
    <location>
        <begin position="444"/>
        <end position="471"/>
    </location>
</feature>
<comment type="subcellular location">
    <subcellularLocation>
        <location evidence="1">Membrane</location>
        <topology evidence="1">Multi-pass membrane protein</topology>
    </subcellularLocation>
</comment>
<keyword evidence="4 7" id="KW-1133">Transmembrane helix</keyword>
<feature type="compositionally biased region" description="Pro residues" evidence="6">
    <location>
        <begin position="180"/>
        <end position="192"/>
    </location>
</feature>
<evidence type="ECO:0000256" key="7">
    <source>
        <dbReference type="SAM" id="Phobius"/>
    </source>
</evidence>
<evidence type="ECO:0000256" key="3">
    <source>
        <dbReference type="ARBA" id="ARBA00022692"/>
    </source>
</evidence>
<protein>
    <submittedName>
        <fullName evidence="8">Major facilitator superfamily domain containing 4B</fullName>
    </submittedName>
</protein>
<reference evidence="8" key="1">
    <citation type="submission" date="2015-11" db="EMBL/GenBank/DDBJ databases">
        <authorList>
            <consortium name="International Coturnix japonica Genome Analysis Consortium"/>
            <person name="Warren W."/>
            <person name="Burt D.W."/>
            <person name="Antin P.B."/>
            <person name="Lanford R."/>
            <person name="Gros J."/>
            <person name="Wilson R.K."/>
        </authorList>
    </citation>
    <scope>NUCLEOTIDE SEQUENCE [LARGE SCALE GENOMIC DNA]</scope>
</reference>
<feature type="region of interest" description="Disordered" evidence="6">
    <location>
        <begin position="685"/>
        <end position="731"/>
    </location>
</feature>
<feature type="transmembrane region" description="Helical" evidence="7">
    <location>
        <begin position="574"/>
        <end position="594"/>
    </location>
</feature>
<keyword evidence="9" id="KW-1185">Reference proteome</keyword>
<keyword evidence="5 7" id="KW-0472">Membrane</keyword>
<name>A0A8C2Y9N2_COTJA</name>
<evidence type="ECO:0000256" key="1">
    <source>
        <dbReference type="ARBA" id="ARBA00004141"/>
    </source>
</evidence>
<accession>A0A8C2Y9N2</accession>
<evidence type="ECO:0000256" key="5">
    <source>
        <dbReference type="ARBA" id="ARBA00023136"/>
    </source>
</evidence>
<feature type="transmembrane region" description="Helical" evidence="7">
    <location>
        <begin position="606"/>
        <end position="626"/>
    </location>
</feature>
<dbReference type="Proteomes" id="UP000694412">
    <property type="component" value="Chromosome 3"/>
</dbReference>
<feature type="compositionally biased region" description="Acidic residues" evidence="6">
    <location>
        <begin position="652"/>
        <end position="663"/>
    </location>
</feature>
<feature type="transmembrane region" description="Helical" evidence="7">
    <location>
        <begin position="251"/>
        <end position="273"/>
    </location>
</feature>
<reference evidence="8" key="3">
    <citation type="submission" date="2025-09" db="UniProtKB">
        <authorList>
            <consortium name="Ensembl"/>
        </authorList>
    </citation>
    <scope>IDENTIFICATION</scope>
</reference>
<dbReference type="SUPFAM" id="SSF103473">
    <property type="entry name" value="MFS general substrate transporter"/>
    <property type="match status" value="1"/>
</dbReference>
<dbReference type="PANTHER" id="PTHR23121">
    <property type="entry name" value="SODIUM-DEPENDENT GLUCOSE TRANSPORTER 1"/>
    <property type="match status" value="1"/>
</dbReference>
<dbReference type="Gene3D" id="1.20.1250.20">
    <property type="entry name" value="MFS general substrate transporter like domains"/>
    <property type="match status" value="2"/>
</dbReference>
<dbReference type="Ensembl" id="ENSCJPT00005015717.1">
    <property type="protein sequence ID" value="ENSCJPP00005010644.1"/>
    <property type="gene ID" value="ENSCJPG00005009240.1"/>
</dbReference>
<evidence type="ECO:0000313" key="8">
    <source>
        <dbReference type="Ensembl" id="ENSCJPP00005010644.1"/>
    </source>
</evidence>
<sequence>MQHSSASCTPALGAVPTALWCSPFPSVPPAPPLAQLHAVPSVPVAVTQSRAQRCPPLPVRSCSRHHASITLFCPQSPNPAPLAAAVPHPPPVPRAPFCVRGVAPSPWQRSRPVSPHCRPGCVGFPRSEPRSAGAGLCGSGFPAVPPGRACRPAPLGAMAGAERKKHVRFAGPGQVAAGPAPGPAPASRPPGAPQAEVAVLGGRRCGDGAALRWCVSAALCAAFLGLGTSIAVLGPTFQNLADNVHKNVTDIYYIFVGRSLGYLGGSVLGGILFDHVNAHLLLAFSMLGTTAGLYAIPWCKRSLLLTALMSLIGAAMGVLDTGGNVLALNTWGTEAGPHLQALHFSFAMGAFVAPILAKMALGSSELRDLQAGENASQSVLSPVPTASATLALKHHLGADFLWSYVVIGTYLLFVSFFFFILYSKSSSVRDKSKASVQKCKVAKYHHALIILLFLFFLCYVGAEVTYGSYIFTYAKVFAEMKENEAAALNSVFWGAFAVCRAVSVFCAACLYPGTMIVLSLIGSAVSSSSLAFFAHYPISLWVGTAVYGASMATIFPSGISWIEQYTVIQGKSASLFVVGAALGEMCIPAVVGYLQGRFHHVPVVMYTALGTSAMTALLFPIMYKLATASGESLREMSESEDRKALLSSSGLNEDEEDEEDAGEWNEADFEVIEMNDALRNSVVETSLKAAGDSPSEASLQPHPGDAVGDFPVAAGSSPGRKNMNVDREKND</sequence>
<gene>
    <name evidence="8" type="primary">MFSD4B</name>
</gene>
<organism evidence="8 9">
    <name type="scientific">Coturnix japonica</name>
    <name type="common">Japanese quail</name>
    <name type="synonym">Coturnix coturnix japonica</name>
    <dbReference type="NCBI Taxonomy" id="93934"/>
    <lineage>
        <taxon>Eukaryota</taxon>
        <taxon>Metazoa</taxon>
        <taxon>Chordata</taxon>
        <taxon>Craniata</taxon>
        <taxon>Vertebrata</taxon>
        <taxon>Euteleostomi</taxon>
        <taxon>Archelosauria</taxon>
        <taxon>Archosauria</taxon>
        <taxon>Dinosauria</taxon>
        <taxon>Saurischia</taxon>
        <taxon>Theropoda</taxon>
        <taxon>Coelurosauria</taxon>
        <taxon>Aves</taxon>
        <taxon>Neognathae</taxon>
        <taxon>Galloanserae</taxon>
        <taxon>Galliformes</taxon>
        <taxon>Phasianidae</taxon>
        <taxon>Perdicinae</taxon>
        <taxon>Coturnix</taxon>
    </lineage>
</organism>
<comment type="similarity">
    <text evidence="2">Belongs to the major facilitator superfamily.</text>
</comment>
<evidence type="ECO:0000256" key="2">
    <source>
        <dbReference type="ARBA" id="ARBA00008335"/>
    </source>
</evidence>
<feature type="transmembrane region" description="Helical" evidence="7">
    <location>
        <begin position="540"/>
        <end position="562"/>
    </location>
</feature>
<dbReference type="InterPro" id="IPR036259">
    <property type="entry name" value="MFS_trans_sf"/>
</dbReference>
<feature type="transmembrane region" description="Helical" evidence="7">
    <location>
        <begin position="210"/>
        <end position="231"/>
    </location>
</feature>
<evidence type="ECO:0000256" key="4">
    <source>
        <dbReference type="ARBA" id="ARBA00022989"/>
    </source>
</evidence>
<dbReference type="PANTHER" id="PTHR23121:SF9">
    <property type="entry name" value="SODIUM-DEPENDENT GLUCOSE TRANSPORTER 1"/>
    <property type="match status" value="1"/>
</dbReference>
<dbReference type="GO" id="GO:0016020">
    <property type="term" value="C:membrane"/>
    <property type="evidence" value="ECO:0007669"/>
    <property type="project" value="UniProtKB-SubCell"/>
</dbReference>
<feature type="transmembrane region" description="Helical" evidence="7">
    <location>
        <begin position="491"/>
        <end position="511"/>
    </location>
</feature>
<dbReference type="GeneTree" id="ENSGT00530000063320"/>
<feature type="region of interest" description="Disordered" evidence="6">
    <location>
        <begin position="172"/>
        <end position="193"/>
    </location>
</feature>
<reference evidence="8" key="2">
    <citation type="submission" date="2025-08" db="UniProtKB">
        <authorList>
            <consortium name="Ensembl"/>
        </authorList>
    </citation>
    <scope>IDENTIFICATION</scope>
</reference>
<keyword evidence="3 7" id="KW-0812">Transmembrane</keyword>
<feature type="transmembrane region" description="Helical" evidence="7">
    <location>
        <begin position="341"/>
        <end position="361"/>
    </location>
</feature>
<dbReference type="AlphaFoldDB" id="A0A8C2Y9N2"/>
<feature type="transmembrane region" description="Helical" evidence="7">
    <location>
        <begin position="516"/>
        <end position="534"/>
    </location>
</feature>
<dbReference type="FunFam" id="1.20.1250.20:FF:000508">
    <property type="entry name" value="Sodium-dependent glucose transporter 1"/>
    <property type="match status" value="1"/>
</dbReference>
<feature type="region of interest" description="Disordered" evidence="6">
    <location>
        <begin position="636"/>
        <end position="663"/>
    </location>
</feature>
<feature type="transmembrane region" description="Helical" evidence="7">
    <location>
        <begin position="280"/>
        <end position="297"/>
    </location>
</feature>